<dbReference type="InterPro" id="IPR050179">
    <property type="entry name" value="Trans_hexapeptide_repeat"/>
</dbReference>
<accession>A0A1L3J2D2</accession>
<name>A0A1L3J2D2_9FLAO</name>
<dbReference type="Proteomes" id="UP000182510">
    <property type="component" value="Chromosome"/>
</dbReference>
<dbReference type="SUPFAM" id="SSF51161">
    <property type="entry name" value="Trimeric LpxA-like enzymes"/>
    <property type="match status" value="1"/>
</dbReference>
<keyword evidence="3" id="KW-1185">Reference proteome</keyword>
<evidence type="ECO:0008006" key="4">
    <source>
        <dbReference type="Google" id="ProtNLM"/>
    </source>
</evidence>
<dbReference type="STRING" id="1913577.LPB144_02080"/>
<reference evidence="2 3" key="1">
    <citation type="submission" date="2016-11" db="EMBL/GenBank/DDBJ databases">
        <title>Gramella sp. LPB0144 isolated from marine environment.</title>
        <authorList>
            <person name="Kim E."/>
            <person name="Yi H."/>
        </authorList>
    </citation>
    <scope>NUCLEOTIDE SEQUENCE [LARGE SCALE GENOMIC DNA]</scope>
    <source>
        <strain evidence="2 3">LPB0144</strain>
    </source>
</reference>
<dbReference type="AlphaFoldDB" id="A0A1L3J2D2"/>
<dbReference type="InterPro" id="IPR001451">
    <property type="entry name" value="Hexapep"/>
</dbReference>
<organism evidence="2 3">
    <name type="scientific">Christiangramia salexigens</name>
    <dbReference type="NCBI Taxonomy" id="1913577"/>
    <lineage>
        <taxon>Bacteria</taxon>
        <taxon>Pseudomonadati</taxon>
        <taxon>Bacteroidota</taxon>
        <taxon>Flavobacteriia</taxon>
        <taxon>Flavobacteriales</taxon>
        <taxon>Flavobacteriaceae</taxon>
        <taxon>Christiangramia</taxon>
    </lineage>
</organism>
<dbReference type="EMBL" id="CP018153">
    <property type="protein sequence ID" value="APG59270.1"/>
    <property type="molecule type" value="Genomic_DNA"/>
</dbReference>
<proteinExistence type="inferred from homology"/>
<dbReference type="KEGG" id="grl:LPB144_02080"/>
<comment type="similarity">
    <text evidence="1">Belongs to the transferase hexapeptide repeat family.</text>
</comment>
<dbReference type="Pfam" id="PF00132">
    <property type="entry name" value="Hexapep"/>
    <property type="match status" value="1"/>
</dbReference>
<dbReference type="InterPro" id="IPR011004">
    <property type="entry name" value="Trimer_LpxA-like_sf"/>
</dbReference>
<dbReference type="PANTHER" id="PTHR43300">
    <property type="entry name" value="ACETYLTRANSFERASE"/>
    <property type="match status" value="1"/>
</dbReference>
<dbReference type="PANTHER" id="PTHR43300:SF11">
    <property type="entry name" value="ACETYLTRANSFERASE RV3034C-RELATED"/>
    <property type="match status" value="1"/>
</dbReference>
<gene>
    <name evidence="2" type="ORF">LPB144_02080</name>
</gene>
<dbReference type="CDD" id="cd03349">
    <property type="entry name" value="LbH_XAT"/>
    <property type="match status" value="1"/>
</dbReference>
<sequence length="225" mass="25364">MYKILGKVFDKIRFFDQMIRAKSLIKKYSLPKSVEIKYGLLEVTGDFKCEPFCKFLYNINIHANAPVRIGRFSVINGPNTDIYASQNSVIIGSFCSIARNVSIQESNHDINNFTTSLFEKRMPNNKKSKLISKGGIEIGNDVWIGAQCVILSGARIGHGAVIAANSVVTGYIPPYAIVGGTPAKIIKYRFHKEKIDKLLKSEWWAHIDEKNYEEYSNFFNNNSGL</sequence>
<protein>
    <recommendedName>
        <fullName evidence="4">Acetyltransferase</fullName>
    </recommendedName>
</protein>
<evidence type="ECO:0000256" key="1">
    <source>
        <dbReference type="ARBA" id="ARBA00007274"/>
    </source>
</evidence>
<evidence type="ECO:0000313" key="3">
    <source>
        <dbReference type="Proteomes" id="UP000182510"/>
    </source>
</evidence>
<dbReference type="OrthoDB" id="9814490at2"/>
<dbReference type="Gene3D" id="2.160.10.10">
    <property type="entry name" value="Hexapeptide repeat proteins"/>
    <property type="match status" value="1"/>
</dbReference>
<dbReference type="RefSeq" id="WP_072551926.1">
    <property type="nucleotide sequence ID" value="NZ_CP018153.1"/>
</dbReference>
<evidence type="ECO:0000313" key="2">
    <source>
        <dbReference type="EMBL" id="APG59270.1"/>
    </source>
</evidence>